<comment type="caution">
    <text evidence="1">The sequence shown here is derived from an EMBL/GenBank/DDBJ whole genome shotgun (WGS) entry which is preliminary data.</text>
</comment>
<evidence type="ECO:0000313" key="2">
    <source>
        <dbReference type="Proteomes" id="UP001209878"/>
    </source>
</evidence>
<name>A0AAD9KJ42_RIDPI</name>
<reference evidence="1" key="1">
    <citation type="journal article" date="2023" name="Mol. Biol. Evol.">
        <title>Third-Generation Sequencing Reveals the Adaptive Role of the Epigenome in Three Deep-Sea Polychaetes.</title>
        <authorList>
            <person name="Perez M."/>
            <person name="Aroh O."/>
            <person name="Sun Y."/>
            <person name="Lan Y."/>
            <person name="Juniper S.K."/>
            <person name="Young C.R."/>
            <person name="Angers B."/>
            <person name="Qian P.Y."/>
        </authorList>
    </citation>
    <scope>NUCLEOTIDE SEQUENCE</scope>
    <source>
        <strain evidence="1">R07B-5</strain>
    </source>
</reference>
<gene>
    <name evidence="1" type="ORF">NP493_1060g00032</name>
</gene>
<proteinExistence type="predicted"/>
<keyword evidence="2" id="KW-1185">Reference proteome</keyword>
<evidence type="ECO:0000313" key="1">
    <source>
        <dbReference type="EMBL" id="KAK2171478.1"/>
    </source>
</evidence>
<dbReference type="EMBL" id="JAODUO010001060">
    <property type="protein sequence ID" value="KAK2171478.1"/>
    <property type="molecule type" value="Genomic_DNA"/>
</dbReference>
<accession>A0AAD9KJ42</accession>
<sequence length="110" mass="13200">MTNLRLFVHVWNVSRASVTQKQFRCHDQRPTIHHKYYYKSFTQCSHGCLPFRITSLIWQHGKYADCPKCRTYLHDNSDAVGLTQTTPVVGIRRTVHPDIRWMKLWRRTDR</sequence>
<dbReference type="Proteomes" id="UP001209878">
    <property type="component" value="Unassembled WGS sequence"/>
</dbReference>
<dbReference type="AlphaFoldDB" id="A0AAD9KJ42"/>
<protein>
    <submittedName>
        <fullName evidence="1">Uncharacterized protein</fullName>
    </submittedName>
</protein>
<organism evidence="1 2">
    <name type="scientific">Ridgeia piscesae</name>
    <name type="common">Tubeworm</name>
    <dbReference type="NCBI Taxonomy" id="27915"/>
    <lineage>
        <taxon>Eukaryota</taxon>
        <taxon>Metazoa</taxon>
        <taxon>Spiralia</taxon>
        <taxon>Lophotrochozoa</taxon>
        <taxon>Annelida</taxon>
        <taxon>Polychaeta</taxon>
        <taxon>Sedentaria</taxon>
        <taxon>Canalipalpata</taxon>
        <taxon>Sabellida</taxon>
        <taxon>Siboglinidae</taxon>
        <taxon>Ridgeia</taxon>
    </lineage>
</organism>